<comment type="pathway">
    <text evidence="5">Protein modification; protein ubiquitination.</text>
</comment>
<evidence type="ECO:0000256" key="15">
    <source>
        <dbReference type="ARBA" id="ARBA00023228"/>
    </source>
</evidence>
<keyword evidence="14" id="KW-0472">Membrane</keyword>
<dbReference type="GO" id="GO:0061630">
    <property type="term" value="F:ubiquitin protein ligase activity"/>
    <property type="evidence" value="ECO:0007669"/>
    <property type="project" value="UniProtKB-EC"/>
</dbReference>
<evidence type="ECO:0000259" key="19">
    <source>
        <dbReference type="PROSITE" id="PS50089"/>
    </source>
</evidence>
<feature type="compositionally biased region" description="Pro residues" evidence="18">
    <location>
        <begin position="215"/>
        <end position="231"/>
    </location>
</feature>
<name>A0A136ILR6_9PEZI</name>
<dbReference type="Proteomes" id="UP000070501">
    <property type="component" value="Unassembled WGS sequence"/>
</dbReference>
<feature type="domain" description="RING-type" evidence="19">
    <location>
        <begin position="547"/>
        <end position="589"/>
    </location>
</feature>
<evidence type="ECO:0000256" key="1">
    <source>
        <dbReference type="ARBA" id="ARBA00000900"/>
    </source>
</evidence>
<keyword evidence="15" id="KW-0458">Lysosome</keyword>
<dbReference type="STRING" id="196109.A0A136ILR6"/>
<feature type="region of interest" description="Disordered" evidence="18">
    <location>
        <begin position="1"/>
        <end position="238"/>
    </location>
</feature>
<comment type="subcellular location">
    <subcellularLocation>
        <location evidence="3">Endosome</location>
    </subcellularLocation>
    <subcellularLocation>
        <location evidence="4">Lysosome</location>
    </subcellularLocation>
    <subcellularLocation>
        <location evidence="2">Membrane</location>
        <topology evidence="2">Peripheral membrane protein</topology>
    </subcellularLocation>
</comment>
<keyword evidence="16" id="KW-0449">Lipoprotein</keyword>
<evidence type="ECO:0000256" key="9">
    <source>
        <dbReference type="ARBA" id="ARBA00022723"/>
    </source>
</evidence>
<dbReference type="InterPro" id="IPR013083">
    <property type="entry name" value="Znf_RING/FYVE/PHD"/>
</dbReference>
<feature type="compositionally biased region" description="Basic and acidic residues" evidence="18">
    <location>
        <begin position="84"/>
        <end position="109"/>
    </location>
</feature>
<keyword evidence="10" id="KW-0967">Endosome</keyword>
<evidence type="ECO:0000256" key="3">
    <source>
        <dbReference type="ARBA" id="ARBA00004177"/>
    </source>
</evidence>
<evidence type="ECO:0000256" key="16">
    <source>
        <dbReference type="ARBA" id="ARBA00023288"/>
    </source>
</evidence>
<keyword evidence="13" id="KW-0862">Zinc</keyword>
<evidence type="ECO:0000256" key="6">
    <source>
        <dbReference type="ARBA" id="ARBA00012483"/>
    </source>
</evidence>
<dbReference type="FunCoup" id="A0A136ILR6">
    <property type="interactions" value="14"/>
</dbReference>
<organism evidence="21 22">
    <name type="scientific">Microdochium bolleyi</name>
    <dbReference type="NCBI Taxonomy" id="196109"/>
    <lineage>
        <taxon>Eukaryota</taxon>
        <taxon>Fungi</taxon>
        <taxon>Dikarya</taxon>
        <taxon>Ascomycota</taxon>
        <taxon>Pezizomycotina</taxon>
        <taxon>Sordariomycetes</taxon>
        <taxon>Xylariomycetidae</taxon>
        <taxon>Xylariales</taxon>
        <taxon>Microdochiaceae</taxon>
        <taxon>Microdochium</taxon>
    </lineage>
</organism>
<evidence type="ECO:0000256" key="12">
    <source>
        <dbReference type="ARBA" id="ARBA00022786"/>
    </source>
</evidence>
<feature type="region of interest" description="Disordered" evidence="18">
    <location>
        <begin position="332"/>
        <end position="466"/>
    </location>
</feature>
<dbReference type="InterPro" id="IPR017455">
    <property type="entry name" value="Znf_FYVE-rel"/>
</dbReference>
<evidence type="ECO:0000313" key="22">
    <source>
        <dbReference type="Proteomes" id="UP000070501"/>
    </source>
</evidence>
<dbReference type="AlphaFoldDB" id="A0A136ILR6"/>
<dbReference type="SUPFAM" id="SSF57850">
    <property type="entry name" value="RING/U-box"/>
    <property type="match status" value="1"/>
</dbReference>
<dbReference type="CDD" id="cd16489">
    <property type="entry name" value="mRING-CH-C4HC2H_ZNRF"/>
    <property type="match status" value="1"/>
</dbReference>
<dbReference type="EMBL" id="KQ964272">
    <property type="protein sequence ID" value="KXJ85917.1"/>
    <property type="molecule type" value="Genomic_DNA"/>
</dbReference>
<dbReference type="Gene3D" id="3.30.40.10">
    <property type="entry name" value="Zinc/RING finger domain, C3HC4 (zinc finger)"/>
    <property type="match status" value="2"/>
</dbReference>
<evidence type="ECO:0000256" key="14">
    <source>
        <dbReference type="ARBA" id="ARBA00023136"/>
    </source>
</evidence>
<proteinExistence type="predicted"/>
<evidence type="ECO:0000256" key="11">
    <source>
        <dbReference type="ARBA" id="ARBA00022771"/>
    </source>
</evidence>
<sequence>MEPALSGIDRPSSSEEPAAIPREPQDGATTDDVGALGPTTDPATELVVHMTSIDLERSDGVASSTPPGASRNQIEVDDLAPTRSEARDDELEHGGEQPGHQIEDSDAHGDVGGTTLSDDRPSPPEAPADHTEEEPHTEPDEQSPGVDSAAAHSATDSEDAASSSDDESLSTPQERRMTLLEALNDTRDSADHYSSTVPVSRTDDRGNGRAVPEDTSPPLPASPPPPPPHPRPSAGRSTSEFILPRWQPDAEVTLCPICSTQFGIFVRKHHCRKCGRVVCNSCSPHRIVIPHQYIVRPPGEYPFPPFPQAGDEGGIADFSGVSGGERVRLCNPCVPDPNTTPPRSQALAGNMSPRTPHQRSHSSSDTSAGVESSGSNFQPFPISPRADAHARSRSITVNSGAGPSNVPGPSGYYSRSARRAGERPGYYSASYSASSVQPGHGSRRHHDGAGLQSAINRPLPPAPQIPEEDECPVCHLELPSRDLPDAEARREAHINDCISYHSAYNPRRATLMAGTGAHGTPPPRTERRTGMFPYVATEKDCVDDAECTICFEEYEAGDQMCRLECLCRFHRICIAAWFETHPGRCPVHQHDSYGY</sequence>
<keyword evidence="9" id="KW-0479">Metal-binding</keyword>
<feature type="compositionally biased region" description="Polar residues" evidence="18">
    <location>
        <begin position="393"/>
        <end position="402"/>
    </location>
</feature>
<evidence type="ECO:0000256" key="10">
    <source>
        <dbReference type="ARBA" id="ARBA00022753"/>
    </source>
</evidence>
<accession>A0A136ILR6</accession>
<dbReference type="EC" id="2.3.2.27" evidence="6"/>
<evidence type="ECO:0000256" key="4">
    <source>
        <dbReference type="ARBA" id="ARBA00004371"/>
    </source>
</evidence>
<evidence type="ECO:0000256" key="7">
    <source>
        <dbReference type="ARBA" id="ARBA00022679"/>
    </source>
</evidence>
<dbReference type="SMART" id="SM00064">
    <property type="entry name" value="FYVE"/>
    <property type="match status" value="1"/>
</dbReference>
<evidence type="ECO:0000256" key="8">
    <source>
        <dbReference type="ARBA" id="ARBA00022707"/>
    </source>
</evidence>
<dbReference type="GO" id="GO:0043161">
    <property type="term" value="P:proteasome-mediated ubiquitin-dependent protein catabolic process"/>
    <property type="evidence" value="ECO:0007669"/>
    <property type="project" value="TreeGrafter"/>
</dbReference>
<dbReference type="PROSITE" id="PS50089">
    <property type="entry name" value="ZF_RING_2"/>
    <property type="match status" value="1"/>
</dbReference>
<dbReference type="Pfam" id="PF13639">
    <property type="entry name" value="zf-RING_2"/>
    <property type="match status" value="1"/>
</dbReference>
<protein>
    <recommendedName>
        <fullName evidence="6">RING-type E3 ubiquitin transferase</fullName>
        <ecNumber evidence="6">2.3.2.27</ecNumber>
    </recommendedName>
</protein>
<feature type="compositionally biased region" description="Acidic residues" evidence="18">
    <location>
        <begin position="156"/>
        <end position="168"/>
    </location>
</feature>
<keyword evidence="11 17" id="KW-0863">Zinc-finger</keyword>
<keyword evidence="7" id="KW-0808">Transferase</keyword>
<evidence type="ECO:0000256" key="5">
    <source>
        <dbReference type="ARBA" id="ARBA00004906"/>
    </source>
</evidence>
<evidence type="ECO:0000259" key="20">
    <source>
        <dbReference type="PROSITE" id="PS50178"/>
    </source>
</evidence>
<feature type="domain" description="FYVE-type" evidence="20">
    <location>
        <begin position="249"/>
        <end position="338"/>
    </location>
</feature>
<evidence type="ECO:0000313" key="21">
    <source>
        <dbReference type="EMBL" id="KXJ85917.1"/>
    </source>
</evidence>
<dbReference type="InterPro" id="IPR051878">
    <property type="entry name" value="ZNRF_ubiq-protein_ligase"/>
</dbReference>
<dbReference type="InterPro" id="IPR000306">
    <property type="entry name" value="Znf_FYVE"/>
</dbReference>
<dbReference type="GO" id="GO:0005768">
    <property type="term" value="C:endosome"/>
    <property type="evidence" value="ECO:0007669"/>
    <property type="project" value="UniProtKB-SubCell"/>
</dbReference>
<dbReference type="GO" id="GO:0016020">
    <property type="term" value="C:membrane"/>
    <property type="evidence" value="ECO:0007669"/>
    <property type="project" value="UniProtKB-SubCell"/>
</dbReference>
<dbReference type="InterPro" id="IPR001841">
    <property type="entry name" value="Znf_RING"/>
</dbReference>
<dbReference type="OrthoDB" id="660555at2759"/>
<reference evidence="22" key="1">
    <citation type="submission" date="2016-02" db="EMBL/GenBank/DDBJ databases">
        <title>Draft genome sequence of Microdochium bolleyi, a fungal endophyte of beachgrass.</title>
        <authorList>
            <consortium name="DOE Joint Genome Institute"/>
            <person name="David A.S."/>
            <person name="May G."/>
            <person name="Haridas S."/>
            <person name="Lim J."/>
            <person name="Wang M."/>
            <person name="Labutti K."/>
            <person name="Lipzen A."/>
            <person name="Barry K."/>
            <person name="Grigoriev I.V."/>
        </authorList>
    </citation>
    <scope>NUCLEOTIDE SEQUENCE [LARGE SCALE GENOMIC DNA]</scope>
    <source>
        <strain evidence="22">J235TASD1</strain>
    </source>
</reference>
<keyword evidence="8" id="KW-0519">Myristate</keyword>
<dbReference type="GO" id="GO:0008270">
    <property type="term" value="F:zinc ion binding"/>
    <property type="evidence" value="ECO:0007669"/>
    <property type="project" value="UniProtKB-KW"/>
</dbReference>
<feature type="compositionally biased region" description="Basic and acidic residues" evidence="18">
    <location>
        <begin position="173"/>
        <end position="191"/>
    </location>
</feature>
<feature type="compositionally biased region" description="Polar residues" evidence="18">
    <location>
        <begin position="361"/>
        <end position="378"/>
    </location>
</feature>
<feature type="compositionally biased region" description="Polar residues" evidence="18">
    <location>
        <begin position="61"/>
        <end position="73"/>
    </location>
</feature>
<feature type="compositionally biased region" description="Basic and acidic residues" evidence="18">
    <location>
        <begin position="117"/>
        <end position="139"/>
    </location>
</feature>
<keyword evidence="22" id="KW-1185">Reference proteome</keyword>
<dbReference type="SUPFAM" id="SSF57903">
    <property type="entry name" value="FYVE/PHD zinc finger"/>
    <property type="match status" value="1"/>
</dbReference>
<dbReference type="PANTHER" id="PTHR46661">
    <property type="entry name" value="E3 UBIQUITIN-PROTEIN LIGASE ZNRF1-LIKE PROTEIN"/>
    <property type="match status" value="1"/>
</dbReference>
<gene>
    <name evidence="21" type="ORF">Micbo1qcDRAFT_153554</name>
</gene>
<dbReference type="InterPro" id="IPR011011">
    <property type="entry name" value="Znf_FYVE_PHD"/>
</dbReference>
<dbReference type="InParanoid" id="A0A136ILR6"/>
<dbReference type="PROSITE" id="PS50178">
    <property type="entry name" value="ZF_FYVE"/>
    <property type="match status" value="1"/>
</dbReference>
<dbReference type="GO" id="GO:0070936">
    <property type="term" value="P:protein K48-linked ubiquitination"/>
    <property type="evidence" value="ECO:0007669"/>
    <property type="project" value="TreeGrafter"/>
</dbReference>
<comment type="catalytic activity">
    <reaction evidence="1">
        <text>S-ubiquitinyl-[E2 ubiquitin-conjugating enzyme]-L-cysteine + [acceptor protein]-L-lysine = [E2 ubiquitin-conjugating enzyme]-L-cysteine + N(6)-ubiquitinyl-[acceptor protein]-L-lysine.</text>
        <dbReference type="EC" id="2.3.2.27"/>
    </reaction>
</comment>
<dbReference type="PANTHER" id="PTHR46661:SF4">
    <property type="entry name" value="RING-TYPE DOMAIN-CONTAINING PROTEIN"/>
    <property type="match status" value="1"/>
</dbReference>
<feature type="compositionally biased region" description="Low complexity" evidence="18">
    <location>
        <begin position="426"/>
        <end position="435"/>
    </location>
</feature>
<evidence type="ECO:0000256" key="17">
    <source>
        <dbReference type="PROSITE-ProRule" id="PRU00175"/>
    </source>
</evidence>
<dbReference type="SMART" id="SM00184">
    <property type="entry name" value="RING"/>
    <property type="match status" value="1"/>
</dbReference>
<dbReference type="Pfam" id="PF01363">
    <property type="entry name" value="FYVE"/>
    <property type="match status" value="1"/>
</dbReference>
<evidence type="ECO:0000256" key="13">
    <source>
        <dbReference type="ARBA" id="ARBA00022833"/>
    </source>
</evidence>
<evidence type="ECO:0000256" key="18">
    <source>
        <dbReference type="SAM" id="MobiDB-lite"/>
    </source>
</evidence>
<evidence type="ECO:0000256" key="2">
    <source>
        <dbReference type="ARBA" id="ARBA00004170"/>
    </source>
</evidence>
<keyword evidence="12" id="KW-0833">Ubl conjugation pathway</keyword>